<proteinExistence type="predicted"/>
<evidence type="ECO:0000313" key="2">
    <source>
        <dbReference type="Proteomes" id="UP001163152"/>
    </source>
</evidence>
<protein>
    <submittedName>
        <fullName evidence="1">Uncharacterized protein</fullName>
    </submittedName>
</protein>
<dbReference type="AlphaFoldDB" id="A0A9E8ZK14"/>
<sequence>MNNQAIGLRIVSVLVLTGFSLVGAPVVEDAAIADETTSKLSLLQLLSPHSIHLEELSPEEIAYIEAMQEHSN</sequence>
<name>A0A9E8ZK14_9CYAN</name>
<keyword evidence="2" id="KW-1185">Reference proteome</keyword>
<dbReference type="RefSeq" id="WP_268609734.1">
    <property type="nucleotide sequence ID" value="NZ_CP113797.1"/>
</dbReference>
<dbReference type="Proteomes" id="UP001163152">
    <property type="component" value="Chromosome"/>
</dbReference>
<gene>
    <name evidence="1" type="ORF">OXH18_22555</name>
</gene>
<organism evidence="1 2">
    <name type="scientific">Thermocoleostomius sinensis A174</name>
    <dbReference type="NCBI Taxonomy" id="2016057"/>
    <lineage>
        <taxon>Bacteria</taxon>
        <taxon>Bacillati</taxon>
        <taxon>Cyanobacteriota</taxon>
        <taxon>Cyanophyceae</taxon>
        <taxon>Oculatellales</taxon>
        <taxon>Oculatellaceae</taxon>
        <taxon>Thermocoleostomius</taxon>
    </lineage>
</organism>
<dbReference type="EMBL" id="CP113797">
    <property type="protein sequence ID" value="WAL59921.1"/>
    <property type="molecule type" value="Genomic_DNA"/>
</dbReference>
<reference evidence="1" key="1">
    <citation type="submission" date="2022-12" db="EMBL/GenBank/DDBJ databases">
        <title>Polyphasic identification of a Novel Hot-Spring Cyanobacterium Ocullathermofonsia sinensis gen nov. sp. nov. and Genomic Insights on its Adaptations to the Thermal Habitat.</title>
        <authorList>
            <person name="Daroch M."/>
            <person name="Tang J."/>
            <person name="Jiang Y."/>
        </authorList>
    </citation>
    <scope>NUCLEOTIDE SEQUENCE</scope>
    <source>
        <strain evidence="1">PKUAC-SCTA174</strain>
    </source>
</reference>
<evidence type="ECO:0000313" key="1">
    <source>
        <dbReference type="EMBL" id="WAL59921.1"/>
    </source>
</evidence>
<accession>A0A9E8ZK14</accession>
<dbReference type="KEGG" id="tsin:OXH18_22555"/>